<dbReference type="InterPro" id="IPR013216">
    <property type="entry name" value="Methyltransf_11"/>
</dbReference>
<dbReference type="Pfam" id="PF08241">
    <property type="entry name" value="Methyltransf_11"/>
    <property type="match status" value="1"/>
</dbReference>
<comment type="caution">
    <text evidence="2">The sequence shown here is derived from an EMBL/GenBank/DDBJ whole genome shotgun (WGS) entry which is preliminary data.</text>
</comment>
<proteinExistence type="predicted"/>
<dbReference type="PANTHER" id="PTHR43591:SF24">
    <property type="entry name" value="2-METHOXY-6-POLYPRENYL-1,4-BENZOQUINOL METHYLASE, MITOCHONDRIAL"/>
    <property type="match status" value="1"/>
</dbReference>
<keyword evidence="3" id="KW-1185">Reference proteome</keyword>
<evidence type="ECO:0000313" key="3">
    <source>
        <dbReference type="Proteomes" id="UP001595699"/>
    </source>
</evidence>
<name>A0ABV7YLZ1_9ACTN</name>
<dbReference type="EC" id="2.1.1.-" evidence="2"/>
<accession>A0ABV7YLZ1</accession>
<gene>
    <name evidence="2" type="ORF">ACFOUW_33770</name>
</gene>
<dbReference type="EMBL" id="JBHRZH010000043">
    <property type="protein sequence ID" value="MFC3765844.1"/>
    <property type="molecule type" value="Genomic_DNA"/>
</dbReference>
<sequence length="256" mass="28172">MDEPQNDEPPEHARRNRELWDASYSAWFGSLARDQWAADPHWGLFAIPQTELPVLPDDLAGRDAIELGCGTAYVSAWIARGGGRPVGIDNSERQLATASAMQAEFGVSFPLLHGNAEAVPRPAASFDLAISEHGAASWCDPYRWIPEAARLLRPGGELVFMRNSTLLALCQPPEGPAGTELLHQQFGMNALDNGDGGVNFQLPTGPMIRLLRESGFVLEDLIEVQAPQNATSPYDYVDPAWARQWPCEEVWKARRV</sequence>
<keyword evidence="2" id="KW-0808">Transferase</keyword>
<feature type="domain" description="Methyltransferase type 11" evidence="1">
    <location>
        <begin position="66"/>
        <end position="160"/>
    </location>
</feature>
<dbReference type="PANTHER" id="PTHR43591">
    <property type="entry name" value="METHYLTRANSFERASE"/>
    <property type="match status" value="1"/>
</dbReference>
<organism evidence="2 3">
    <name type="scientific">Tenggerimyces flavus</name>
    <dbReference type="NCBI Taxonomy" id="1708749"/>
    <lineage>
        <taxon>Bacteria</taxon>
        <taxon>Bacillati</taxon>
        <taxon>Actinomycetota</taxon>
        <taxon>Actinomycetes</taxon>
        <taxon>Propionibacteriales</taxon>
        <taxon>Nocardioidaceae</taxon>
        <taxon>Tenggerimyces</taxon>
    </lineage>
</organism>
<keyword evidence="2" id="KW-0489">Methyltransferase</keyword>
<dbReference type="GO" id="GO:0032259">
    <property type="term" value="P:methylation"/>
    <property type="evidence" value="ECO:0007669"/>
    <property type="project" value="UniProtKB-KW"/>
</dbReference>
<reference evidence="3" key="1">
    <citation type="journal article" date="2019" name="Int. J. Syst. Evol. Microbiol.">
        <title>The Global Catalogue of Microorganisms (GCM) 10K type strain sequencing project: providing services to taxonomists for standard genome sequencing and annotation.</title>
        <authorList>
            <consortium name="The Broad Institute Genomics Platform"/>
            <consortium name="The Broad Institute Genome Sequencing Center for Infectious Disease"/>
            <person name="Wu L."/>
            <person name="Ma J."/>
        </authorList>
    </citation>
    <scope>NUCLEOTIDE SEQUENCE [LARGE SCALE GENOMIC DNA]</scope>
    <source>
        <strain evidence="3">CGMCC 4.7241</strain>
    </source>
</reference>
<dbReference type="SUPFAM" id="SSF53335">
    <property type="entry name" value="S-adenosyl-L-methionine-dependent methyltransferases"/>
    <property type="match status" value="1"/>
</dbReference>
<dbReference type="InterPro" id="IPR029063">
    <property type="entry name" value="SAM-dependent_MTases_sf"/>
</dbReference>
<dbReference type="Proteomes" id="UP001595699">
    <property type="component" value="Unassembled WGS sequence"/>
</dbReference>
<dbReference type="GO" id="GO:0008168">
    <property type="term" value="F:methyltransferase activity"/>
    <property type="evidence" value="ECO:0007669"/>
    <property type="project" value="UniProtKB-KW"/>
</dbReference>
<dbReference type="RefSeq" id="WP_205121109.1">
    <property type="nucleotide sequence ID" value="NZ_JAFBCM010000001.1"/>
</dbReference>
<evidence type="ECO:0000313" key="2">
    <source>
        <dbReference type="EMBL" id="MFC3765844.1"/>
    </source>
</evidence>
<dbReference type="Gene3D" id="3.40.50.150">
    <property type="entry name" value="Vaccinia Virus protein VP39"/>
    <property type="match status" value="1"/>
</dbReference>
<dbReference type="CDD" id="cd02440">
    <property type="entry name" value="AdoMet_MTases"/>
    <property type="match status" value="1"/>
</dbReference>
<evidence type="ECO:0000259" key="1">
    <source>
        <dbReference type="Pfam" id="PF08241"/>
    </source>
</evidence>
<protein>
    <submittedName>
        <fullName evidence="2">Class I SAM-dependent methyltransferase</fullName>
        <ecNumber evidence="2">2.1.1.-</ecNumber>
    </submittedName>
</protein>